<dbReference type="GO" id="GO:0004523">
    <property type="term" value="F:RNA-DNA hybrid ribonuclease activity"/>
    <property type="evidence" value="ECO:0007669"/>
    <property type="project" value="InterPro"/>
</dbReference>
<dbReference type="InterPro" id="IPR000477">
    <property type="entry name" value="RT_dom"/>
</dbReference>
<dbReference type="InterPro" id="IPR025836">
    <property type="entry name" value="Zn_knuckle_CX2CX4HX4C"/>
</dbReference>
<dbReference type="GO" id="GO:0003676">
    <property type="term" value="F:nucleic acid binding"/>
    <property type="evidence" value="ECO:0007669"/>
    <property type="project" value="InterPro"/>
</dbReference>
<dbReference type="EMBL" id="JAEFBJ010000006">
    <property type="protein sequence ID" value="KAG7598723.1"/>
    <property type="molecule type" value="Genomic_DNA"/>
</dbReference>
<dbReference type="PANTHER" id="PTHR33116">
    <property type="entry name" value="REVERSE TRANSCRIPTASE ZINC-BINDING DOMAIN-CONTAINING PROTEIN-RELATED-RELATED"/>
    <property type="match status" value="1"/>
</dbReference>
<dbReference type="GO" id="GO:0003964">
    <property type="term" value="F:RNA-directed DNA polymerase activity"/>
    <property type="evidence" value="ECO:0007669"/>
    <property type="project" value="UniProtKB-KW"/>
</dbReference>
<dbReference type="PANTHER" id="PTHR33116:SF86">
    <property type="entry name" value="REVERSE TRANSCRIPTASE DOMAIN-CONTAINING PROTEIN"/>
    <property type="match status" value="1"/>
</dbReference>
<keyword evidence="3" id="KW-0695">RNA-directed DNA polymerase</keyword>
<sequence length="1905" mass="216368">MSAAIDKALMAMSLEEEEVPFDLPDRPEFSACEKNELSLIGRLLNPDCQSMSDLIKDMPRKWQLYDRVRGLALSKERFQFIFQYEHDLEMVLQKGVQSFNQWTIAIERWVEKPPADYLQFIHVWVQLRNIPVNHFTVASIHALGEFAGQVVVVAFDPLKPQDRDFVRVLVKFDVSRPLRRVKVVNVPNADPVSIRYDFEKIQKRCYTCQRVNHEQEKCPIFLRNQLKEREERKDKGSQKKAMKEPVLKSTDPLFGVLKEDQVGVNPLTGRPRIAPEVLEGMRQYLLVANGDDRIVREERVKSSLASIENDPLTQKTVLRLEQPLIISPDVDKDKGIVFDFQPRDQHVEALARLKDAQLKLSAAFRAGAEKLNIPVPMSTQSATIAPQSSGNSLFDQDCPTGYRIGFSEAGSSGTKLRKTNPRKRPGVNNRKKKVDNTTVVESSYKGKEVKKRTGGPKRKAGQEVTEEGQSAKRTQPSVVPSEGPLQLNVLVDLQEWLGYDRVYTVEPEGLSGGLALFWKSTVQIELKFVDKHLLDLHVQFGNSVFYVSCIYGNPVAGLRSEVWERLSRIGTQRTDPWCMMGDFNEILHNGEKLGGPRRNNQSFQPFVDMLAVCGMTELKSKGNSFTWGGMRGTMWIQCKLDRSFGNKEWYKFFPASNQFFLDKRGSDHRPVLVSLLASKEAYRGRFRFDKRFLFKPNVKEAIRLAWRVNDGNLGSSVSDSLRGCRKALSKWKKENQTNSLDKIGQFEASLELEQSAHPPCSHKVFVLKRELALAYKEEESFWSQKCSHKWLKDGDSNTKYFHNSVKANRSRKGLSKLVDANGVVQRSEAAKGEVAAAYFSELFKTSDPGNFHELFEDFTPRVSVGMNAVLIKTVSKDEIKEAVFSIKPASAPGADGMTGLFFQHYWGIIGERVTSEVQDFFENGVFPKEWNYTQLCLIPKIVDSVHMSDLRPISLCSVLYKIISKIMVKRLQPFLPDLVSTTQSAFVSERLISDNIMVAHELVHALGTHPIISKEFMAVKTDMSKAYDRVEWSYLQSLLLALGFHAKWVGWIMSCVTTVTYSVLINDQEHGMIVPQRGLRQGDPLSPFLFVLCTEGLTHMLNKAELNGSINGIQFSEEGPAVHHLFFADDSLFLCKADLSQCSVLSAILMDYGGATGQIINLQKSSVTFGNNVDESLRPLIQHKLGIMNEGGAGTYLGLPECFSGSKIEMLDYIHERLKSKLSGWFARSLSQGGKEVLLKAVAMAMPVYAMSCFKLPVSTCKSLTSAMADFWWHAFEHKRKIHWISWEKLCLSKEHGGLGFRDIQCFNQALLAKQAWRLLQFPDCLLSKLLKSRYFEDSDFLESVTGDRPSFAWRSVLHGRELLEKGLRRGVGNGKSLNVWMDPWVCDEDEMRPPYLKQSLRNICLKVSDLIDLPNRGWDVELLDDLFLPQDIQRIMANKPAVDHDDFWIWKHNKSGDYSVKSGYAVAFATQKKDLICEATLQPSLNGLKIKVWGLQTAPKIKTFLWKALSGALAVGERLATRGMRLDQRCQFCGEEFESINHVLFTCAIARQVWALSLFPSPASGFSQSSIFANFQYVLSIGNDPQVPIEISQPFPWILWVLWKNRNKFTIEGKQFLAVDTINKIKGDASQWLFSQSAEKELDQLHENESRLVKKVWKPPDSLWDKCNIGVSWLKRKNVVGASWVVRDSHGRVKLHSRRMFSNISSWDDAYLKCFLWATDSMFSHRFTRIVFAFEDPSLVSAINRPKAWPSFRMQVSELENALKVFLEWVVVLESRSMNRGPYLIAQSVTKYNLAQSYVATGHPDWLHDLFVSEMGLRNTKPFVKMVDTQNTLFVFRQDHQALAAQPLTPFSAVTAHRATAIRRCRLMISATTLEMILEEEITPEEGYPNITPVMDSLAVTSCF</sequence>
<dbReference type="Proteomes" id="UP000694251">
    <property type="component" value="Chromosome 6"/>
</dbReference>
<feature type="region of interest" description="Disordered" evidence="1">
    <location>
        <begin position="405"/>
        <end position="480"/>
    </location>
</feature>
<feature type="domain" description="Reverse transcriptase" evidence="2">
    <location>
        <begin position="919"/>
        <end position="1185"/>
    </location>
</feature>
<dbReference type="OrthoDB" id="1111266at2759"/>
<protein>
    <submittedName>
        <fullName evidence="3">Reverse transcriptase domain</fullName>
    </submittedName>
</protein>
<proteinExistence type="predicted"/>
<reference evidence="3 4" key="1">
    <citation type="submission" date="2020-12" db="EMBL/GenBank/DDBJ databases">
        <title>Concerted genomic and epigenomic changes stabilize Arabidopsis allopolyploids.</title>
        <authorList>
            <person name="Chen Z."/>
        </authorList>
    </citation>
    <scope>NUCLEOTIDE SEQUENCE [LARGE SCALE GENOMIC DNA]</scope>
    <source>
        <strain evidence="3">As9502</strain>
        <tissue evidence="3">Leaf</tissue>
    </source>
</reference>
<keyword evidence="3" id="KW-0548">Nucleotidyltransferase</keyword>
<dbReference type="Pfam" id="PF14111">
    <property type="entry name" value="DUF4283"/>
    <property type="match status" value="1"/>
</dbReference>
<dbReference type="InterPro" id="IPR026960">
    <property type="entry name" value="RVT-Znf"/>
</dbReference>
<gene>
    <name evidence="3" type="ORF">ISN44_As06g029560</name>
</gene>
<dbReference type="Pfam" id="PF13456">
    <property type="entry name" value="RVT_3"/>
    <property type="match status" value="1"/>
</dbReference>
<feature type="compositionally biased region" description="Basic residues" evidence="1">
    <location>
        <begin position="415"/>
        <end position="433"/>
    </location>
</feature>
<dbReference type="Pfam" id="PF03372">
    <property type="entry name" value="Exo_endo_phos"/>
    <property type="match status" value="1"/>
</dbReference>
<evidence type="ECO:0000259" key="2">
    <source>
        <dbReference type="PROSITE" id="PS50878"/>
    </source>
</evidence>
<evidence type="ECO:0000256" key="1">
    <source>
        <dbReference type="SAM" id="MobiDB-lite"/>
    </source>
</evidence>
<dbReference type="CDD" id="cd01650">
    <property type="entry name" value="RT_nLTR_like"/>
    <property type="match status" value="1"/>
</dbReference>
<keyword evidence="3" id="KW-0808">Transferase</keyword>
<dbReference type="Pfam" id="PF00078">
    <property type="entry name" value="RVT_1"/>
    <property type="match status" value="1"/>
</dbReference>
<accession>A0A8T2CMD0</accession>
<evidence type="ECO:0000313" key="4">
    <source>
        <dbReference type="Proteomes" id="UP000694251"/>
    </source>
</evidence>
<dbReference type="InterPro" id="IPR005135">
    <property type="entry name" value="Endo/exonuclease/phosphatase"/>
</dbReference>
<organism evidence="3 4">
    <name type="scientific">Arabidopsis suecica</name>
    <name type="common">Swedish thale-cress</name>
    <name type="synonym">Cardaminopsis suecica</name>
    <dbReference type="NCBI Taxonomy" id="45249"/>
    <lineage>
        <taxon>Eukaryota</taxon>
        <taxon>Viridiplantae</taxon>
        <taxon>Streptophyta</taxon>
        <taxon>Embryophyta</taxon>
        <taxon>Tracheophyta</taxon>
        <taxon>Spermatophyta</taxon>
        <taxon>Magnoliopsida</taxon>
        <taxon>eudicotyledons</taxon>
        <taxon>Gunneridae</taxon>
        <taxon>Pentapetalae</taxon>
        <taxon>rosids</taxon>
        <taxon>malvids</taxon>
        <taxon>Brassicales</taxon>
        <taxon>Brassicaceae</taxon>
        <taxon>Camelineae</taxon>
        <taxon>Arabidopsis</taxon>
    </lineage>
</organism>
<dbReference type="Pfam" id="PF14392">
    <property type="entry name" value="zf-CCHC_4"/>
    <property type="match status" value="1"/>
</dbReference>
<dbReference type="Pfam" id="PF13966">
    <property type="entry name" value="zf-RVT"/>
    <property type="match status" value="1"/>
</dbReference>
<dbReference type="InterPro" id="IPR025558">
    <property type="entry name" value="DUF4283"/>
</dbReference>
<evidence type="ECO:0000313" key="3">
    <source>
        <dbReference type="EMBL" id="KAG7598723.1"/>
    </source>
</evidence>
<dbReference type="InterPro" id="IPR002156">
    <property type="entry name" value="RNaseH_domain"/>
</dbReference>
<keyword evidence="4" id="KW-1185">Reference proteome</keyword>
<feature type="compositionally biased region" description="Polar residues" evidence="1">
    <location>
        <begin position="467"/>
        <end position="478"/>
    </location>
</feature>
<feature type="compositionally biased region" description="Basic residues" evidence="1">
    <location>
        <begin position="448"/>
        <end position="459"/>
    </location>
</feature>
<dbReference type="PROSITE" id="PS50878">
    <property type="entry name" value="RT_POL"/>
    <property type="match status" value="1"/>
</dbReference>
<name>A0A8T2CMD0_ARASU</name>
<comment type="caution">
    <text evidence="3">The sequence shown here is derived from an EMBL/GenBank/DDBJ whole genome shotgun (WGS) entry which is preliminary data.</text>
</comment>